<keyword evidence="4" id="KW-0479">Metal-binding</keyword>
<dbReference type="CDD" id="cd01335">
    <property type="entry name" value="Radical_SAM"/>
    <property type="match status" value="1"/>
</dbReference>
<accession>A0A556N0T1</accession>
<dbReference type="InterPro" id="IPR013785">
    <property type="entry name" value="Aldolase_TIM"/>
</dbReference>
<evidence type="ECO:0000259" key="7">
    <source>
        <dbReference type="PROSITE" id="PS51918"/>
    </source>
</evidence>
<dbReference type="SFLD" id="SFLDS00029">
    <property type="entry name" value="Radical_SAM"/>
    <property type="match status" value="1"/>
</dbReference>
<dbReference type="Gene3D" id="3.20.20.70">
    <property type="entry name" value="Aldolase class I"/>
    <property type="match status" value="1"/>
</dbReference>
<keyword evidence="6" id="KW-0411">Iron-sulfur</keyword>
<comment type="caution">
    <text evidence="8">The sequence shown here is derived from an EMBL/GenBank/DDBJ whole genome shotgun (WGS) entry which is preliminary data.</text>
</comment>
<dbReference type="NCBIfam" id="TIGR04085">
    <property type="entry name" value="rSAM_more_4Fe4S"/>
    <property type="match status" value="1"/>
</dbReference>
<proteinExistence type="predicted"/>
<sequence length="435" mass="50751">MNTNYKNSQFNVFFPHEGMMVGYNGYSNEFLELNPELYSILQDVIKSKDWVGLQEIHVEFFDALVELGFIIPDDANEVEKVKKAVYEMDQNDRKSYTLTINPTMNCNFKCWYCYETHIKDSKMSEQTITNVVNHVKKVVSGNSDLEYFSLSWFGGEPLLYFYKTVVPILQEVVPFCEERNVQFTAGFTSNGFLIDQKVIDLCKEYRSDFFQITLDGHRERHNQVRYVSKERGSYDEIVSNIKLCVKNEVRVSVRINVSEETLENIMQITEDFSDLTDSEKEYMNFSFHEVWQEEKDIVGDIQEVVNRFRSMGLHTLFHGANIDSMRSSCYADKNNQATINYNGDVFKCTARDFESSSREGVLLENGEIEWNQTYSKRMESKFKNAPCLSCKLLPICNGGCSQQAMEHAGRDYCLYDYDEDKKTDLIKDKYLYYIS</sequence>
<dbReference type="SUPFAM" id="SSF102114">
    <property type="entry name" value="Radical SAM enzymes"/>
    <property type="match status" value="1"/>
</dbReference>
<keyword evidence="2" id="KW-0004">4Fe-4S</keyword>
<dbReference type="Proteomes" id="UP000316008">
    <property type="component" value="Unassembled WGS sequence"/>
</dbReference>
<dbReference type="InterPro" id="IPR023885">
    <property type="entry name" value="4Fe4S-binding_SPASM_dom"/>
</dbReference>
<dbReference type="InterPro" id="IPR007197">
    <property type="entry name" value="rSAM"/>
</dbReference>
<gene>
    <name evidence="8" type="ORF">FO442_07750</name>
</gene>
<dbReference type="GO" id="GO:0051539">
    <property type="term" value="F:4 iron, 4 sulfur cluster binding"/>
    <property type="evidence" value="ECO:0007669"/>
    <property type="project" value="UniProtKB-KW"/>
</dbReference>
<dbReference type="Pfam" id="PF04055">
    <property type="entry name" value="Radical_SAM"/>
    <property type="match status" value="1"/>
</dbReference>
<keyword evidence="3" id="KW-0949">S-adenosyl-L-methionine</keyword>
<evidence type="ECO:0000313" key="8">
    <source>
        <dbReference type="EMBL" id="TSJ45639.1"/>
    </source>
</evidence>
<dbReference type="PANTHER" id="PTHR43787:SF3">
    <property type="entry name" value="ARYLSULFATASE REGULATORY PROTEIN"/>
    <property type="match status" value="1"/>
</dbReference>
<dbReference type="SFLD" id="SFLDG01067">
    <property type="entry name" value="SPASM/twitch_domain_containing"/>
    <property type="match status" value="1"/>
</dbReference>
<organism evidence="8 9">
    <name type="scientific">Fluviicola chungangensis</name>
    <dbReference type="NCBI Taxonomy" id="2597671"/>
    <lineage>
        <taxon>Bacteria</taxon>
        <taxon>Pseudomonadati</taxon>
        <taxon>Bacteroidota</taxon>
        <taxon>Flavobacteriia</taxon>
        <taxon>Flavobacteriales</taxon>
        <taxon>Crocinitomicaceae</taxon>
        <taxon>Fluviicola</taxon>
    </lineage>
</organism>
<evidence type="ECO:0000256" key="3">
    <source>
        <dbReference type="ARBA" id="ARBA00022691"/>
    </source>
</evidence>
<evidence type="ECO:0000256" key="1">
    <source>
        <dbReference type="ARBA" id="ARBA00001966"/>
    </source>
</evidence>
<dbReference type="AlphaFoldDB" id="A0A556N0T1"/>
<evidence type="ECO:0000256" key="4">
    <source>
        <dbReference type="ARBA" id="ARBA00022723"/>
    </source>
</evidence>
<protein>
    <submittedName>
        <fullName evidence="8">Radical SAM protein</fullName>
    </submittedName>
</protein>
<evidence type="ECO:0000256" key="5">
    <source>
        <dbReference type="ARBA" id="ARBA00023004"/>
    </source>
</evidence>
<dbReference type="PANTHER" id="PTHR43787">
    <property type="entry name" value="FEMO COFACTOR BIOSYNTHESIS PROTEIN NIFB-RELATED"/>
    <property type="match status" value="1"/>
</dbReference>
<evidence type="ECO:0000256" key="6">
    <source>
        <dbReference type="ARBA" id="ARBA00023014"/>
    </source>
</evidence>
<dbReference type="UniPathway" id="UPA00782"/>
<dbReference type="OrthoDB" id="9808591at2"/>
<dbReference type="InterPro" id="IPR058240">
    <property type="entry name" value="rSAM_sf"/>
</dbReference>
<comment type="cofactor">
    <cofactor evidence="1">
        <name>[4Fe-4S] cluster</name>
        <dbReference type="ChEBI" id="CHEBI:49883"/>
    </cofactor>
</comment>
<dbReference type="RefSeq" id="WP_144332596.1">
    <property type="nucleotide sequence ID" value="NZ_VLPL01000003.1"/>
</dbReference>
<dbReference type="EMBL" id="VLPL01000003">
    <property type="protein sequence ID" value="TSJ45639.1"/>
    <property type="molecule type" value="Genomic_DNA"/>
</dbReference>
<reference evidence="8 9" key="1">
    <citation type="submission" date="2019-07" db="EMBL/GenBank/DDBJ databases">
        <authorList>
            <person name="Huq M.A."/>
        </authorList>
    </citation>
    <scope>NUCLEOTIDE SEQUENCE [LARGE SCALE GENOMIC DNA]</scope>
    <source>
        <strain evidence="8 9">MAH-3</strain>
    </source>
</reference>
<evidence type="ECO:0000313" key="9">
    <source>
        <dbReference type="Proteomes" id="UP000316008"/>
    </source>
</evidence>
<feature type="domain" description="Radical SAM core" evidence="7">
    <location>
        <begin position="90"/>
        <end position="314"/>
    </location>
</feature>
<evidence type="ECO:0000256" key="2">
    <source>
        <dbReference type="ARBA" id="ARBA00022485"/>
    </source>
</evidence>
<keyword evidence="5" id="KW-0408">Iron</keyword>
<dbReference type="GO" id="GO:0046872">
    <property type="term" value="F:metal ion binding"/>
    <property type="evidence" value="ECO:0007669"/>
    <property type="project" value="UniProtKB-KW"/>
</dbReference>
<dbReference type="PROSITE" id="PS51918">
    <property type="entry name" value="RADICAL_SAM"/>
    <property type="match status" value="1"/>
</dbReference>
<name>A0A556N0T1_9FLAO</name>
<dbReference type="GO" id="GO:0003824">
    <property type="term" value="F:catalytic activity"/>
    <property type="evidence" value="ECO:0007669"/>
    <property type="project" value="InterPro"/>
</dbReference>
<keyword evidence="9" id="KW-1185">Reference proteome</keyword>